<dbReference type="Gene3D" id="3.90.400.10">
    <property type="entry name" value="Oligo-1,6-glucosidase, Domain 2"/>
    <property type="match status" value="1"/>
</dbReference>
<dbReference type="Pfam" id="PF00128">
    <property type="entry name" value="Alpha-amylase"/>
    <property type="match status" value="2"/>
</dbReference>
<feature type="compositionally biased region" description="Pro residues" evidence="2">
    <location>
        <begin position="381"/>
        <end position="393"/>
    </location>
</feature>
<dbReference type="AlphaFoldDB" id="A0A914BLM5"/>
<dbReference type="PANTHER" id="PTHR10357:SF179">
    <property type="entry name" value="NEUTRAL AND BASIC AMINO ACID TRANSPORT PROTEIN RBAT"/>
    <property type="match status" value="1"/>
</dbReference>
<dbReference type="Proteomes" id="UP000887568">
    <property type="component" value="Unplaced"/>
</dbReference>
<evidence type="ECO:0000256" key="2">
    <source>
        <dbReference type="SAM" id="MobiDB-lite"/>
    </source>
</evidence>
<dbReference type="InterPro" id="IPR017853">
    <property type="entry name" value="GH"/>
</dbReference>
<feature type="region of interest" description="Disordered" evidence="2">
    <location>
        <begin position="1"/>
        <end position="39"/>
    </location>
</feature>
<feature type="region of interest" description="Disordered" evidence="2">
    <location>
        <begin position="324"/>
        <end position="409"/>
    </location>
</feature>
<dbReference type="GeneID" id="119744894"/>
<keyword evidence="3" id="KW-1133">Transmembrane helix</keyword>
<evidence type="ECO:0000259" key="4">
    <source>
        <dbReference type="SMART" id="SM00642"/>
    </source>
</evidence>
<reference evidence="5" key="1">
    <citation type="submission" date="2022-11" db="UniProtKB">
        <authorList>
            <consortium name="EnsemblMetazoa"/>
        </authorList>
    </citation>
    <scope>IDENTIFICATION</scope>
</reference>
<sequence>MGDSRKADYEYEMAATTDPEKGGDPEKGADGEWGGQMQQEPDAEWTGLGKEELLKVANTPAWNWSRNILLILFWVAWVAMLVAAIVIVVKVPRCPEVEWWEKSAIYQVFPRSFRDSNGDGYGDIKGITQNLDYLESIGVKVLYLNSIFEQPKETSDIGYDIVNFTNVDPLLGNLADFDQLVSALQEKEMKLILEFVPNHSSDKHPWFNESRKGVDNAYSDYYIWANGTGSTGRDPPNGWKNKYGDSAWEYVAERGQFYYHYFLASQPDLNYYSESLNATMLKAMDFWLDRKIDGFVFTNVEYLAEPQLYKNVVVDAAAGGRRRRQAEGTAAPAEPTAAVAAVTPTQAPTEAPAAPATTAAVAVPGEGEQTAAQPAAEPTKAPEPSPEPEPSPSSAPELAGGDSDPYYKMGDEAMARNEMLAKILKGWRSLLNSQSYLGKYRLMVTQSVFDLDTVIMQYGKNSSYLADYPLNLGLVEVLDGSQLNGEKIMKAVDDFINAKNSAGAKGRWNTWALGSNDIKRVASRVGESYAQALNMLLYTLPGTPISYYGEELGVEDIEIGSFDDVVDPVARKFSAKWMDLTRDPERAPLAWNDAEHGNFTKGNSTWLPVPNTKKYSIAVQKDDESSTLNQFSVLTKYHSKPSIVAGEFIKVLTSDKLISYIRAYPEWPSYLVAMNVGTDEVIANYHTANDVHVPAMGTVIVSNGGKKDELSMDGLKLAPGEAVLVEFPAA</sequence>
<feature type="compositionally biased region" description="Low complexity" evidence="2">
    <location>
        <begin position="327"/>
        <end position="379"/>
    </location>
</feature>
<dbReference type="OrthoDB" id="1740265at2759"/>
<feature type="domain" description="Glycosyl hydrolase family 13 catalytic" evidence="4">
    <location>
        <begin position="107"/>
        <end position="586"/>
    </location>
</feature>
<dbReference type="GO" id="GO:0006865">
    <property type="term" value="P:amino acid transport"/>
    <property type="evidence" value="ECO:0007669"/>
    <property type="project" value="TreeGrafter"/>
</dbReference>
<feature type="transmembrane region" description="Helical" evidence="3">
    <location>
        <begin position="68"/>
        <end position="89"/>
    </location>
</feature>
<keyword evidence="6" id="KW-1185">Reference proteome</keyword>
<dbReference type="RefSeq" id="XP_038077014.1">
    <property type="nucleotide sequence ID" value="XM_038221086.1"/>
</dbReference>
<dbReference type="SMART" id="SM00642">
    <property type="entry name" value="Aamy"/>
    <property type="match status" value="1"/>
</dbReference>
<dbReference type="EnsemblMetazoa" id="XM_038221086.1">
    <property type="protein sequence ID" value="XP_038077014.1"/>
    <property type="gene ID" value="LOC119744894"/>
</dbReference>
<dbReference type="InterPro" id="IPR006047">
    <property type="entry name" value="GH13_cat_dom"/>
</dbReference>
<organism evidence="5 6">
    <name type="scientific">Patiria miniata</name>
    <name type="common">Bat star</name>
    <name type="synonym">Asterina miniata</name>
    <dbReference type="NCBI Taxonomy" id="46514"/>
    <lineage>
        <taxon>Eukaryota</taxon>
        <taxon>Metazoa</taxon>
        <taxon>Echinodermata</taxon>
        <taxon>Eleutherozoa</taxon>
        <taxon>Asterozoa</taxon>
        <taxon>Asteroidea</taxon>
        <taxon>Valvatacea</taxon>
        <taxon>Valvatida</taxon>
        <taxon>Asterinidae</taxon>
        <taxon>Patiria</taxon>
    </lineage>
</organism>
<dbReference type="SUPFAM" id="SSF51445">
    <property type="entry name" value="(Trans)glycosidases"/>
    <property type="match status" value="1"/>
</dbReference>
<evidence type="ECO:0000313" key="6">
    <source>
        <dbReference type="Proteomes" id="UP000887568"/>
    </source>
</evidence>
<feature type="compositionally biased region" description="Basic and acidic residues" evidence="2">
    <location>
        <begin position="18"/>
        <end position="30"/>
    </location>
</feature>
<dbReference type="PANTHER" id="PTHR10357">
    <property type="entry name" value="ALPHA-AMYLASE FAMILY MEMBER"/>
    <property type="match status" value="1"/>
</dbReference>
<dbReference type="Gene3D" id="3.20.20.80">
    <property type="entry name" value="Glycosidases"/>
    <property type="match status" value="2"/>
</dbReference>
<keyword evidence="1" id="KW-0325">Glycoprotein</keyword>
<dbReference type="InterPro" id="IPR045857">
    <property type="entry name" value="O16G_dom_2"/>
</dbReference>
<keyword evidence="3" id="KW-0812">Transmembrane</keyword>
<dbReference type="Pfam" id="PF16028">
    <property type="entry name" value="SLC3A2_N"/>
    <property type="match status" value="1"/>
</dbReference>
<evidence type="ECO:0000256" key="1">
    <source>
        <dbReference type="ARBA" id="ARBA00023180"/>
    </source>
</evidence>
<evidence type="ECO:0000256" key="3">
    <source>
        <dbReference type="SAM" id="Phobius"/>
    </source>
</evidence>
<dbReference type="GO" id="GO:0005975">
    <property type="term" value="P:carbohydrate metabolic process"/>
    <property type="evidence" value="ECO:0007669"/>
    <property type="project" value="InterPro"/>
</dbReference>
<dbReference type="Gene3D" id="2.60.40.1180">
    <property type="entry name" value="Golgi alpha-mannosidase II"/>
    <property type="match status" value="1"/>
</dbReference>
<protein>
    <recommendedName>
        <fullName evidence="4">Glycosyl hydrolase family 13 catalytic domain-containing protein</fullName>
    </recommendedName>
</protein>
<keyword evidence="3" id="KW-0472">Membrane</keyword>
<dbReference type="FunFam" id="3.90.400.10:FF:000001">
    <property type="entry name" value="Maltase A3, isoform A"/>
    <property type="match status" value="1"/>
</dbReference>
<dbReference type="InterPro" id="IPR013780">
    <property type="entry name" value="Glyco_hydro_b"/>
</dbReference>
<dbReference type="InterPro" id="IPR031984">
    <property type="entry name" value="SLC3A2_N"/>
</dbReference>
<evidence type="ECO:0000313" key="5">
    <source>
        <dbReference type="EnsemblMetazoa" id="XP_038077014.1"/>
    </source>
</evidence>
<proteinExistence type="predicted"/>
<dbReference type="OMA" id="RWNTWAL"/>
<accession>A0A914BLM5</accession>
<name>A0A914BLM5_PATMI</name>